<evidence type="ECO:0000256" key="3">
    <source>
        <dbReference type="ARBA" id="ARBA00012744"/>
    </source>
</evidence>
<dbReference type="InterPro" id="IPR002772">
    <property type="entry name" value="Glyco_hydro_3_C"/>
</dbReference>
<keyword evidence="6 7" id="KW-0326">Glycosidase</keyword>
<dbReference type="PROSITE" id="PS51257">
    <property type="entry name" value="PROKAR_LIPOPROTEIN"/>
    <property type="match status" value="1"/>
</dbReference>
<protein>
    <recommendedName>
        <fullName evidence="3">beta-glucosidase</fullName>
        <ecNumber evidence="3">3.2.1.21</ecNumber>
    </recommendedName>
</protein>
<dbReference type="InterPro" id="IPR036881">
    <property type="entry name" value="Glyco_hydro_3_C_sf"/>
</dbReference>
<comment type="similarity">
    <text evidence="2 7">Belongs to the glycosyl hydrolase 3 family.</text>
</comment>
<dbReference type="InterPro" id="IPR001764">
    <property type="entry name" value="Glyco_hydro_3_N"/>
</dbReference>
<dbReference type="RefSeq" id="WP_378321519.1">
    <property type="nucleotide sequence ID" value="NZ_JBHUHY010000017.1"/>
</dbReference>
<evidence type="ECO:0000256" key="1">
    <source>
        <dbReference type="ARBA" id="ARBA00000448"/>
    </source>
</evidence>
<dbReference type="PRINTS" id="PR00133">
    <property type="entry name" value="GLHYDRLASE3"/>
</dbReference>
<sequence length="748" mass="83839">MKNILYKVIVIVLLISSCSISENRPEEPFEKEIQELLSKMTLEEKVGQLNMLKGLYSTDIYEQNTDLNEAIKSGKVGGLTPYTDLEQLRKWQQTAVDSSRLGIPLLFSFDVVHGYQTMFPIPLGQSCSWDLEAIENADRIAAKEAAASGINWVFGPVLDLCRDPRWGRNMETAGEDAYLSSQIAKARVRGYQGTALSDTLTVMACAKHFAGYGAVEGGLDYNAVEVSERTLREYHLKPFKAAVEEGIGTVMNAFNTINGIPSTQDDFLLKTILREEWQFKGFTVSDANSIYELIPHGVAVDRREAAIKSFKAGAETDLWSEIYIQELPKLVEEGIIQEAAIDNTVRKILRFKYGLGLFENPYRYLNKDRQKKTLGQLAHRKASRELATKSFVLLENKSDILPLDLSKYRNIALVGPMNDSRQFRDLVGNWAARVKVEETTTIINAFDERVKPKVNYTQSAGCGDWGKCTELEIAAAEKVVRQSDIAIVVLGENGYSSGESGSKTDVTLPGNQEELIKRLAKTGKPIVLLVLSGRPLVLTEIKEEVAALMLCWQPGTEAGNAIVDVLLGKANPSGKLTMTFPYHQGQIPIYYNHLNTGRPQNGPDDKRWGITKYSDAPREPLYSFGYGLSYTTFDISSPILDKNQMSMSDTLQIKVRVKNTGKRKGTEVVQLYIRDNVANVSRPVKELKGFRRIELDPNQEEIVQFNLTVDDLKYWDDKMKYSIEPGEFDLFVGNASNQVKHITFILKE</sequence>
<dbReference type="NCBIfam" id="NF011678">
    <property type="entry name" value="PRK15098.1"/>
    <property type="match status" value="1"/>
</dbReference>
<dbReference type="Pfam" id="PF00933">
    <property type="entry name" value="Glyco_hydro_3"/>
    <property type="match status" value="1"/>
</dbReference>
<dbReference type="PANTHER" id="PTHR30620">
    <property type="entry name" value="PERIPLASMIC BETA-GLUCOSIDASE-RELATED"/>
    <property type="match status" value="1"/>
</dbReference>
<dbReference type="SUPFAM" id="SSF51445">
    <property type="entry name" value="(Trans)glycosidases"/>
    <property type="match status" value="1"/>
</dbReference>
<name>A0ABW5B0W2_9FLAO</name>
<accession>A0ABW5B0W2</accession>
<evidence type="ECO:0000256" key="2">
    <source>
        <dbReference type="ARBA" id="ARBA00005336"/>
    </source>
</evidence>
<evidence type="ECO:0000256" key="4">
    <source>
        <dbReference type="ARBA" id="ARBA00022729"/>
    </source>
</evidence>
<feature type="domain" description="Fibronectin type III-like" evidence="8">
    <location>
        <begin position="667"/>
        <end position="736"/>
    </location>
</feature>
<dbReference type="InterPro" id="IPR013783">
    <property type="entry name" value="Ig-like_fold"/>
</dbReference>
<dbReference type="InterPro" id="IPR026891">
    <property type="entry name" value="Fn3-like"/>
</dbReference>
<reference evidence="10" key="1">
    <citation type="journal article" date="2019" name="Int. J. Syst. Evol. Microbiol.">
        <title>The Global Catalogue of Microorganisms (GCM) 10K type strain sequencing project: providing services to taxonomists for standard genome sequencing and annotation.</title>
        <authorList>
            <consortium name="The Broad Institute Genomics Platform"/>
            <consortium name="The Broad Institute Genome Sequencing Center for Infectious Disease"/>
            <person name="Wu L."/>
            <person name="Ma J."/>
        </authorList>
    </citation>
    <scope>NUCLEOTIDE SEQUENCE [LARGE SCALE GENOMIC DNA]</scope>
    <source>
        <strain evidence="10">DT92</strain>
    </source>
</reference>
<dbReference type="PROSITE" id="PS00775">
    <property type="entry name" value="GLYCOSYL_HYDROL_F3"/>
    <property type="match status" value="1"/>
</dbReference>
<keyword evidence="5 7" id="KW-0378">Hydrolase</keyword>
<dbReference type="Pfam" id="PF14310">
    <property type="entry name" value="Fn3-like"/>
    <property type="match status" value="1"/>
</dbReference>
<dbReference type="InterPro" id="IPR036962">
    <property type="entry name" value="Glyco_hydro_3_N_sf"/>
</dbReference>
<dbReference type="InterPro" id="IPR017853">
    <property type="entry name" value="GH"/>
</dbReference>
<dbReference type="Gene3D" id="3.40.50.1700">
    <property type="entry name" value="Glycoside hydrolase family 3 C-terminal domain"/>
    <property type="match status" value="1"/>
</dbReference>
<dbReference type="EMBL" id="JBHUHY010000017">
    <property type="protein sequence ID" value="MFD2188485.1"/>
    <property type="molecule type" value="Genomic_DNA"/>
</dbReference>
<evidence type="ECO:0000313" key="10">
    <source>
        <dbReference type="Proteomes" id="UP001597344"/>
    </source>
</evidence>
<dbReference type="Pfam" id="PF01915">
    <property type="entry name" value="Glyco_hydro_3_C"/>
    <property type="match status" value="1"/>
</dbReference>
<dbReference type="GO" id="GO:0008422">
    <property type="term" value="F:beta-glucosidase activity"/>
    <property type="evidence" value="ECO:0007669"/>
    <property type="project" value="UniProtKB-EC"/>
</dbReference>
<dbReference type="Gene3D" id="2.60.40.10">
    <property type="entry name" value="Immunoglobulins"/>
    <property type="match status" value="1"/>
</dbReference>
<evidence type="ECO:0000259" key="8">
    <source>
        <dbReference type="SMART" id="SM01217"/>
    </source>
</evidence>
<dbReference type="SMART" id="SM01217">
    <property type="entry name" value="Fn3_like"/>
    <property type="match status" value="1"/>
</dbReference>
<keyword evidence="4" id="KW-0732">Signal</keyword>
<evidence type="ECO:0000256" key="5">
    <source>
        <dbReference type="ARBA" id="ARBA00022801"/>
    </source>
</evidence>
<comment type="caution">
    <text evidence="9">The sequence shown here is derived from an EMBL/GenBank/DDBJ whole genome shotgun (WGS) entry which is preliminary data.</text>
</comment>
<dbReference type="Proteomes" id="UP001597344">
    <property type="component" value="Unassembled WGS sequence"/>
</dbReference>
<dbReference type="SUPFAM" id="SSF52279">
    <property type="entry name" value="Beta-D-glucan exohydrolase, C-terminal domain"/>
    <property type="match status" value="1"/>
</dbReference>
<dbReference type="InterPro" id="IPR019800">
    <property type="entry name" value="Glyco_hydro_3_AS"/>
</dbReference>
<evidence type="ECO:0000256" key="6">
    <source>
        <dbReference type="ARBA" id="ARBA00023295"/>
    </source>
</evidence>
<keyword evidence="10" id="KW-1185">Reference proteome</keyword>
<comment type="catalytic activity">
    <reaction evidence="1">
        <text>Hydrolysis of terminal, non-reducing beta-D-glucosyl residues with release of beta-D-glucose.</text>
        <dbReference type="EC" id="3.2.1.21"/>
    </reaction>
</comment>
<dbReference type="PANTHER" id="PTHR30620:SF16">
    <property type="entry name" value="LYSOSOMAL BETA GLUCOSIDASE"/>
    <property type="match status" value="1"/>
</dbReference>
<dbReference type="InterPro" id="IPR051915">
    <property type="entry name" value="Cellulose_Degrad_GH3"/>
</dbReference>
<dbReference type="Gene3D" id="3.20.20.300">
    <property type="entry name" value="Glycoside hydrolase, family 3, N-terminal domain"/>
    <property type="match status" value="1"/>
</dbReference>
<evidence type="ECO:0000313" key="9">
    <source>
        <dbReference type="EMBL" id="MFD2188485.1"/>
    </source>
</evidence>
<proteinExistence type="inferred from homology"/>
<dbReference type="EC" id="3.2.1.21" evidence="3"/>
<evidence type="ECO:0000256" key="7">
    <source>
        <dbReference type="RuleBase" id="RU361161"/>
    </source>
</evidence>
<organism evidence="9 10">
    <name type="scientific">Aquimarina celericrescens</name>
    <dbReference type="NCBI Taxonomy" id="1964542"/>
    <lineage>
        <taxon>Bacteria</taxon>
        <taxon>Pseudomonadati</taxon>
        <taxon>Bacteroidota</taxon>
        <taxon>Flavobacteriia</taxon>
        <taxon>Flavobacteriales</taxon>
        <taxon>Flavobacteriaceae</taxon>
        <taxon>Aquimarina</taxon>
    </lineage>
</organism>
<gene>
    <name evidence="9" type="primary">bglX</name>
    <name evidence="9" type="ORF">ACFSJT_16885</name>
</gene>